<name>A0A0F9UVQ1_9ZZZZ</name>
<organism evidence="8">
    <name type="scientific">marine sediment metagenome</name>
    <dbReference type="NCBI Taxonomy" id="412755"/>
    <lineage>
        <taxon>unclassified sequences</taxon>
        <taxon>metagenomes</taxon>
        <taxon>ecological metagenomes</taxon>
    </lineage>
</organism>
<dbReference type="SMART" id="SM00650">
    <property type="entry name" value="rADc"/>
    <property type="match status" value="1"/>
</dbReference>
<dbReference type="InterPro" id="IPR011530">
    <property type="entry name" value="rRNA_adenine_dimethylase"/>
</dbReference>
<dbReference type="FunFam" id="3.40.50.150:FF:000023">
    <property type="entry name" value="Ribosomal RNA small subunit methyltransferase A"/>
    <property type="match status" value="1"/>
</dbReference>
<dbReference type="Pfam" id="PF00398">
    <property type="entry name" value="RrnaAD"/>
    <property type="match status" value="1"/>
</dbReference>
<reference evidence="8" key="1">
    <citation type="journal article" date="2015" name="Nature">
        <title>Complex archaea that bridge the gap between prokaryotes and eukaryotes.</title>
        <authorList>
            <person name="Spang A."/>
            <person name="Saw J.H."/>
            <person name="Jorgensen S.L."/>
            <person name="Zaremba-Niedzwiedzka K."/>
            <person name="Martijn J."/>
            <person name="Lind A.E."/>
            <person name="van Eijk R."/>
            <person name="Schleper C."/>
            <person name="Guy L."/>
            <person name="Ettema T.J."/>
        </authorList>
    </citation>
    <scope>NUCLEOTIDE SEQUENCE</scope>
</reference>
<dbReference type="CDD" id="cd02440">
    <property type="entry name" value="AdoMet_MTases"/>
    <property type="match status" value="1"/>
</dbReference>
<dbReference type="GO" id="GO:0000179">
    <property type="term" value="F:rRNA (adenine-N6,N6-)-dimethyltransferase activity"/>
    <property type="evidence" value="ECO:0007669"/>
    <property type="project" value="InterPro"/>
</dbReference>
<comment type="caution">
    <text evidence="8">The sequence shown here is derived from an EMBL/GenBank/DDBJ whole genome shotgun (WGS) entry which is preliminary data.</text>
</comment>
<feature type="domain" description="Ribosomal RNA adenine methylase transferase N-terminal" evidence="7">
    <location>
        <begin position="32"/>
        <end position="216"/>
    </location>
</feature>
<dbReference type="AlphaFoldDB" id="A0A0F9UVQ1"/>
<sequence length="300" mass="34311">MISIKIVKNLLKKYKVRPSKRFGQNFLIDRNVLRKIITTADLRSKDVILEVGPGTGILTQGLAGKVKEVIAIEKDPKMVKILQETTKNLKNVKIIQGDILKLNTVNCRAITRSEATGSKNYKLKTTNYKLVANLPYYIVSPVIRKFLESNYPPKLMILMTQKEVAQRIIAKPPNMSLLAVSVQFYAKPEIVSYISKKSFWPQPKVDSAILKITPEKNQQRPDLCGLFFRIVRAGFSQPRKQLINNLARLRQGFGGQAKISETDRQKIENWLLKNKIRPSQRAETLSVQEWLKLTKTFNFT</sequence>
<evidence type="ECO:0000256" key="6">
    <source>
        <dbReference type="ARBA" id="ARBA00022884"/>
    </source>
</evidence>
<keyword evidence="2" id="KW-0698">rRNA processing</keyword>
<dbReference type="PROSITE" id="PS51689">
    <property type="entry name" value="SAM_RNA_A_N6_MT"/>
    <property type="match status" value="1"/>
</dbReference>
<keyword evidence="1" id="KW-0963">Cytoplasm</keyword>
<keyword evidence="4" id="KW-0808">Transferase</keyword>
<dbReference type="InterPro" id="IPR029063">
    <property type="entry name" value="SAM-dependent_MTases_sf"/>
</dbReference>
<dbReference type="SUPFAM" id="SSF53335">
    <property type="entry name" value="S-adenosyl-L-methionine-dependent methyltransferases"/>
    <property type="match status" value="1"/>
</dbReference>
<dbReference type="Gene3D" id="1.10.8.100">
    <property type="entry name" value="Ribosomal RNA adenine dimethylase-like, domain 2"/>
    <property type="match status" value="1"/>
</dbReference>
<evidence type="ECO:0000313" key="8">
    <source>
        <dbReference type="EMBL" id="KKN97135.1"/>
    </source>
</evidence>
<evidence type="ECO:0000256" key="4">
    <source>
        <dbReference type="ARBA" id="ARBA00022679"/>
    </source>
</evidence>
<dbReference type="PANTHER" id="PTHR11727">
    <property type="entry name" value="DIMETHYLADENOSINE TRANSFERASE"/>
    <property type="match status" value="1"/>
</dbReference>
<accession>A0A0F9UVQ1</accession>
<dbReference type="PROSITE" id="PS01131">
    <property type="entry name" value="RRNA_A_DIMETH"/>
    <property type="match status" value="1"/>
</dbReference>
<dbReference type="NCBIfam" id="TIGR00755">
    <property type="entry name" value="ksgA"/>
    <property type="match status" value="1"/>
</dbReference>
<dbReference type="Gene3D" id="3.40.50.150">
    <property type="entry name" value="Vaccinia Virus protein VP39"/>
    <property type="match status" value="1"/>
</dbReference>
<dbReference type="InterPro" id="IPR023165">
    <property type="entry name" value="rRNA_Ade_diMease-like_C"/>
</dbReference>
<dbReference type="HAMAP" id="MF_00607">
    <property type="entry name" value="16SrRNA_methyltr_A"/>
    <property type="match status" value="1"/>
</dbReference>
<dbReference type="InterPro" id="IPR020596">
    <property type="entry name" value="rRNA_Ade_Mease_Trfase_CS"/>
</dbReference>
<evidence type="ECO:0000259" key="7">
    <source>
        <dbReference type="SMART" id="SM00650"/>
    </source>
</evidence>
<keyword evidence="6" id="KW-0694">RNA-binding</keyword>
<dbReference type="InterPro" id="IPR001737">
    <property type="entry name" value="KsgA/Erm"/>
</dbReference>
<dbReference type="EMBL" id="LAZR01000060">
    <property type="protein sequence ID" value="KKN97135.1"/>
    <property type="molecule type" value="Genomic_DNA"/>
</dbReference>
<evidence type="ECO:0000256" key="3">
    <source>
        <dbReference type="ARBA" id="ARBA00022603"/>
    </source>
</evidence>
<dbReference type="PANTHER" id="PTHR11727:SF7">
    <property type="entry name" value="DIMETHYLADENOSINE TRANSFERASE-RELATED"/>
    <property type="match status" value="1"/>
</dbReference>
<keyword evidence="5" id="KW-0949">S-adenosyl-L-methionine</keyword>
<evidence type="ECO:0000256" key="5">
    <source>
        <dbReference type="ARBA" id="ARBA00022691"/>
    </source>
</evidence>
<evidence type="ECO:0000256" key="2">
    <source>
        <dbReference type="ARBA" id="ARBA00022552"/>
    </source>
</evidence>
<evidence type="ECO:0000256" key="1">
    <source>
        <dbReference type="ARBA" id="ARBA00022490"/>
    </source>
</evidence>
<dbReference type="GO" id="GO:0003723">
    <property type="term" value="F:RNA binding"/>
    <property type="evidence" value="ECO:0007669"/>
    <property type="project" value="UniProtKB-KW"/>
</dbReference>
<dbReference type="InterPro" id="IPR020598">
    <property type="entry name" value="rRNA_Ade_methylase_Trfase_N"/>
</dbReference>
<proteinExistence type="inferred from homology"/>
<gene>
    <name evidence="8" type="ORF">LCGC14_0160930</name>
</gene>
<keyword evidence="3" id="KW-0489">Methyltransferase</keyword>
<protein>
    <recommendedName>
        <fullName evidence="7">Ribosomal RNA adenine methylase transferase N-terminal domain-containing protein</fullName>
    </recommendedName>
</protein>